<evidence type="ECO:0000256" key="4">
    <source>
        <dbReference type="ARBA" id="ARBA00023237"/>
    </source>
</evidence>
<dbReference type="EMBL" id="JAHOEI010000005">
    <property type="protein sequence ID" value="MBV3386725.1"/>
    <property type="molecule type" value="Genomic_DNA"/>
</dbReference>
<evidence type="ECO:0000313" key="8">
    <source>
        <dbReference type="EMBL" id="MBV3386725.1"/>
    </source>
</evidence>
<evidence type="ECO:0000259" key="7">
    <source>
        <dbReference type="Pfam" id="PF14322"/>
    </source>
</evidence>
<keyword evidence="3" id="KW-0472">Membrane</keyword>
<evidence type="ECO:0000256" key="1">
    <source>
        <dbReference type="ARBA" id="ARBA00004442"/>
    </source>
</evidence>
<dbReference type="RefSeq" id="WP_217743819.1">
    <property type="nucleotide sequence ID" value="NZ_JAHOEI010000005.1"/>
</dbReference>
<feature type="chain" id="PRO_5043531709" evidence="5">
    <location>
        <begin position="20"/>
        <end position="692"/>
    </location>
</feature>
<comment type="subcellular location">
    <subcellularLocation>
        <location evidence="1">Cell outer membrane</location>
    </subcellularLocation>
</comment>
<sequence>MKLKYILMAGLACATFASCNDYLDVDTPSKYDDKYVFGTETEINRALNGVYAQLLNGNLYGNNFLTNFCLNSDVDFSTNASETPASGAFRRFDCTSDASQLKKTWDAAYMGIEYANNFIYQLENSPVYKAGNANCEQMLGEAKVIRAMFYNDLVDLWGDVPFTFTPTSEKKDYVTPIVSRDEIRTKLIEDLREAAPKMSYARKLDNTIEHVSKEACWAMIARLALSAGGYSLRPDKQDATNHGVMQRPENYKEFYTIARNYADSVIKSNTHHLTKSYRNVFIDECNFVVDNSDDPIFEIPFTKENSGSIGYIQGPAASLSSGYSIAPNVWGETKGSAQVSAFYGYSFNEKDLRRDYVIGMWSYSNQGDTLCVPAIRADYTLYNNKWSKLWSNSGNFTNYSGDNTGINYPYLRYADVLLMFAEADNELNDGPTDAAKEALKTVRRRAFESADWSKEVDAYVDSVSQAGVGERYNTAKKAFLRAVLNERKWEFAGENMRWKDLVRNNMYSEVLYYTFLRYYGVGENAGGTSQYLDAVEMYDFGVEGGRYDDLPVDMYYRRIANPKNTSIFPNTAMEILEIANPYNTLERKPTDPEDITNDEYKWQKKENNFGWWNEGAGTPTNQCLYSLYGFMRGDTQGQPALVLNNGQLSPIGSANAEMTADKLPVVRYILPIPNSAIQRSGGTYKNYYGYAN</sequence>
<evidence type="ECO:0000259" key="6">
    <source>
        <dbReference type="Pfam" id="PF07980"/>
    </source>
</evidence>
<dbReference type="Pfam" id="PF14322">
    <property type="entry name" value="SusD-like_3"/>
    <property type="match status" value="1"/>
</dbReference>
<dbReference type="Pfam" id="PF07980">
    <property type="entry name" value="SusD_RagB"/>
    <property type="match status" value="1"/>
</dbReference>
<evidence type="ECO:0000256" key="3">
    <source>
        <dbReference type="ARBA" id="ARBA00023136"/>
    </source>
</evidence>
<name>A0AAW4N372_9BACT</name>
<accession>A0AAW4N372</accession>
<reference evidence="8" key="1">
    <citation type="submission" date="2021-06" db="EMBL/GenBank/DDBJ databases">
        <title>Collection of gut derived symbiotic bacterial strains cultured from healthy donors.</title>
        <authorList>
            <person name="Lin H."/>
            <person name="Littmann E."/>
            <person name="Pamer E.G."/>
        </authorList>
    </citation>
    <scope>NUCLEOTIDE SEQUENCE</scope>
    <source>
        <strain evidence="8">MSK.21.74</strain>
    </source>
</reference>
<dbReference type="InterPro" id="IPR012944">
    <property type="entry name" value="SusD_RagB_dom"/>
</dbReference>
<dbReference type="GO" id="GO:0009279">
    <property type="term" value="C:cell outer membrane"/>
    <property type="evidence" value="ECO:0007669"/>
    <property type="project" value="UniProtKB-SubCell"/>
</dbReference>
<feature type="domain" description="RagB/SusD" evidence="6">
    <location>
        <begin position="342"/>
        <end position="690"/>
    </location>
</feature>
<proteinExistence type="predicted"/>
<evidence type="ECO:0000256" key="5">
    <source>
        <dbReference type="SAM" id="SignalP"/>
    </source>
</evidence>
<organism evidence="8 9">
    <name type="scientific">Segatella copri</name>
    <dbReference type="NCBI Taxonomy" id="165179"/>
    <lineage>
        <taxon>Bacteria</taxon>
        <taxon>Pseudomonadati</taxon>
        <taxon>Bacteroidota</taxon>
        <taxon>Bacteroidia</taxon>
        <taxon>Bacteroidales</taxon>
        <taxon>Prevotellaceae</taxon>
        <taxon>Segatella</taxon>
    </lineage>
</organism>
<feature type="domain" description="SusD-like N-terminal" evidence="7">
    <location>
        <begin position="21"/>
        <end position="225"/>
    </location>
</feature>
<keyword evidence="2 5" id="KW-0732">Signal</keyword>
<evidence type="ECO:0000313" key="9">
    <source>
        <dbReference type="Proteomes" id="UP001196765"/>
    </source>
</evidence>
<gene>
    <name evidence="8" type="ORF">KSW82_03085</name>
</gene>
<feature type="signal peptide" evidence="5">
    <location>
        <begin position="1"/>
        <end position="19"/>
    </location>
</feature>
<keyword evidence="4" id="KW-0998">Cell outer membrane</keyword>
<dbReference type="Proteomes" id="UP001196765">
    <property type="component" value="Unassembled WGS sequence"/>
</dbReference>
<comment type="caution">
    <text evidence="8">The sequence shown here is derived from an EMBL/GenBank/DDBJ whole genome shotgun (WGS) entry which is preliminary data.</text>
</comment>
<dbReference type="AlphaFoldDB" id="A0AAW4N372"/>
<dbReference type="PROSITE" id="PS51257">
    <property type="entry name" value="PROKAR_LIPOPROTEIN"/>
    <property type="match status" value="1"/>
</dbReference>
<dbReference type="InterPro" id="IPR033985">
    <property type="entry name" value="SusD-like_N"/>
</dbReference>
<evidence type="ECO:0000256" key="2">
    <source>
        <dbReference type="ARBA" id="ARBA00022729"/>
    </source>
</evidence>
<protein>
    <submittedName>
        <fullName evidence="8">RagB/SusD family nutrient uptake outer membrane protein</fullName>
    </submittedName>
</protein>